<keyword evidence="9" id="KW-1185">Reference proteome</keyword>
<evidence type="ECO:0000256" key="5">
    <source>
        <dbReference type="RuleBase" id="RU367072"/>
    </source>
</evidence>
<dbReference type="GO" id="GO:0005634">
    <property type="term" value="C:nucleus"/>
    <property type="evidence" value="ECO:0007669"/>
    <property type="project" value="UniProtKB-SubCell"/>
</dbReference>
<dbReference type="GO" id="GO:0016226">
    <property type="term" value="P:iron-sulfur cluster assembly"/>
    <property type="evidence" value="ECO:0007669"/>
    <property type="project" value="UniProtKB-UniRule"/>
</dbReference>
<dbReference type="InterPro" id="IPR024687">
    <property type="entry name" value="MMS19_C"/>
</dbReference>
<proteinExistence type="inferred from homology"/>
<dbReference type="PANTHER" id="PTHR12891">
    <property type="entry name" value="DNA REPAIR/TRANSCRIPTION PROTEIN MET18/MMS19"/>
    <property type="match status" value="1"/>
</dbReference>
<evidence type="ECO:0000256" key="2">
    <source>
        <dbReference type="ARBA" id="ARBA00009340"/>
    </source>
</evidence>
<dbReference type="InterPro" id="IPR029240">
    <property type="entry name" value="MMS19_N"/>
</dbReference>
<dbReference type="Gene3D" id="1.25.10.10">
    <property type="entry name" value="Leucine-rich Repeat Variant"/>
    <property type="match status" value="2"/>
</dbReference>
<keyword evidence="4 5" id="KW-0539">Nucleus</keyword>
<organism evidence="8 9">
    <name type="scientific">Rhizophagus irregularis (strain DAOM 181602 / DAOM 197198 / MUCL 43194)</name>
    <name type="common">Arbuscular mycorrhizal fungus</name>
    <name type="synonym">Glomus intraradices</name>
    <dbReference type="NCBI Taxonomy" id="747089"/>
    <lineage>
        <taxon>Eukaryota</taxon>
        <taxon>Fungi</taxon>
        <taxon>Fungi incertae sedis</taxon>
        <taxon>Mucoromycota</taxon>
        <taxon>Glomeromycotina</taxon>
        <taxon>Glomeromycetes</taxon>
        <taxon>Glomerales</taxon>
        <taxon>Glomeraceae</taxon>
        <taxon>Rhizophagus</taxon>
    </lineage>
</organism>
<evidence type="ECO:0000259" key="6">
    <source>
        <dbReference type="Pfam" id="PF12460"/>
    </source>
</evidence>
<evidence type="ECO:0000313" key="8">
    <source>
        <dbReference type="EMBL" id="POG82073.1"/>
    </source>
</evidence>
<evidence type="ECO:0000313" key="9">
    <source>
        <dbReference type="Proteomes" id="UP000018888"/>
    </source>
</evidence>
<evidence type="ECO:0000256" key="3">
    <source>
        <dbReference type="ARBA" id="ARBA00022737"/>
    </source>
</evidence>
<dbReference type="SUPFAM" id="SSF48371">
    <property type="entry name" value="ARM repeat"/>
    <property type="match status" value="2"/>
</dbReference>
<reference evidence="8 9" key="1">
    <citation type="journal article" date="2013" name="Proc. Natl. Acad. Sci. U.S.A.">
        <title>Genome of an arbuscular mycorrhizal fungus provides insight into the oldest plant symbiosis.</title>
        <authorList>
            <person name="Tisserant E."/>
            <person name="Malbreil M."/>
            <person name="Kuo A."/>
            <person name="Kohler A."/>
            <person name="Symeonidi A."/>
            <person name="Balestrini R."/>
            <person name="Charron P."/>
            <person name="Duensing N."/>
            <person name="Frei Dit Frey N."/>
            <person name="Gianinazzi-Pearson V."/>
            <person name="Gilbert L.B."/>
            <person name="Handa Y."/>
            <person name="Herr J.R."/>
            <person name="Hijri M."/>
            <person name="Koul R."/>
            <person name="Kawaguchi M."/>
            <person name="Krajinski F."/>
            <person name="Lammers P.J."/>
            <person name="Masclaux F.G."/>
            <person name="Murat C."/>
            <person name="Morin E."/>
            <person name="Ndikumana S."/>
            <person name="Pagni M."/>
            <person name="Petitpierre D."/>
            <person name="Requena N."/>
            <person name="Rosikiewicz P."/>
            <person name="Riley R."/>
            <person name="Saito K."/>
            <person name="San Clemente H."/>
            <person name="Shapiro H."/>
            <person name="van Tuinen D."/>
            <person name="Becard G."/>
            <person name="Bonfante P."/>
            <person name="Paszkowski U."/>
            <person name="Shachar-Hill Y.Y."/>
            <person name="Tuskan G.A."/>
            <person name="Young P.W."/>
            <person name="Sanders I.R."/>
            <person name="Henrissat B."/>
            <person name="Rensing S.A."/>
            <person name="Grigoriev I.V."/>
            <person name="Corradi N."/>
            <person name="Roux C."/>
            <person name="Martin F."/>
        </authorList>
    </citation>
    <scope>NUCLEOTIDE SEQUENCE [LARGE SCALE GENOMIC DNA]</scope>
    <source>
        <strain evidence="8 9">DAOM 197198</strain>
    </source>
</reference>
<name>A0A2H5SZP3_RHIID</name>
<sequence>MERLVRNYMVTSNDATEEAKSIVSEIVSSIKSGQATLITLVQVLGEFLTNEDVTIRAKGTGLLSAVLADCPQEQVNNAAINVLVDFYCERLSDTASVPELLQGIESLTRFNAFHDENSVKVAKSIFTSVNVQSFQQTTRHYVFQIFDRLLKHHLSALKQAEQDFVIGFIQVMDGEKDPRNLLLAFSLVKLIIHEFDISKRIELLFEVTFCYFPITFKPPPDDPYGITADDLKIALRECLSATPYFAELAMPLLIEKLTSSSGNAKKDSMETLASCAPVYGAKSIVPHLEELWEYLREEVVNATDDSFEIIALEAIKSVVATLSSGIINKMDHLQQFLKTIITECMENLKEPELKLAKPCGRILMYCAMASDPSFNIVMLATLRVLIQQYKESELATRKKGILEVLRVFITASKNLYGSIENPLQDLDADFVTPLSSFKDVYIEIFSSALLSQNEYNELRLCGLLGLHDMIFLHQFFNDDEVGIILQYFNRAVLEETDQEISNEALKSLANIAKYKSNIVLEVTLPVFLDILPYDKDEMKIDNIHGMNLKKANYVKTLDALSELAIEPILFEAYVPQILNKLDFASAEIDLEYSESLLQSLHNLLLKKTHHSDISRYVDIIIPHLLTKSIGPSLYGNSDIENTIQSVFFDKKVIKIVAGIISVITKNLNVSEQSIFISQMFEIFVKGNLNLNYLGFSDQEKALFSTTFYPLSVESSSQQQNLTLLFTAAVGSCRKEVPYPSPNISEFLSNLVEISLNTKNELQHHSLAQLAASILNKWNQENELNQFVETKILGELRNHFALSSTGNEVMRQPSLDIFIWLTKALILRTHLLGYRCVDQITSQFNDPMLGKRASERFEVLIGESDLLNKQSFAVVKTLHKQRFFNYCMPILAEGFKLSSDEVKHNYLIALSHLLRNIPKQVLLSELPSLITLLIHSLSLPDAELKSSTIDTFYIISANAPHIISEHISSLIPLLLSSTKGDKGNTMRVRISALQCLGILPNHIPFDVLFPFKSKILRELSAALDDKKRLVRKQAVDCRNKWFLFIGPRTD</sequence>
<dbReference type="PANTHER" id="PTHR12891:SF0">
    <property type="entry name" value="MMS19 NUCLEOTIDE EXCISION REPAIR PROTEIN HOMOLOG"/>
    <property type="match status" value="1"/>
</dbReference>
<dbReference type="Pfam" id="PF12460">
    <property type="entry name" value="MMS19_C"/>
    <property type="match status" value="1"/>
</dbReference>
<dbReference type="GO" id="GO:0051604">
    <property type="term" value="P:protein maturation"/>
    <property type="evidence" value="ECO:0007669"/>
    <property type="project" value="UniProtKB-UniRule"/>
</dbReference>
<evidence type="ECO:0000256" key="4">
    <source>
        <dbReference type="ARBA" id="ARBA00023242"/>
    </source>
</evidence>
<keyword evidence="3" id="KW-0677">Repeat</keyword>
<gene>
    <name evidence="8" type="ORF">GLOIN_2v1762658</name>
</gene>
<feature type="domain" description="MMS19 N-terminal" evidence="7">
    <location>
        <begin position="41"/>
        <end position="301"/>
    </location>
</feature>
<dbReference type="EMBL" id="AUPC02000007">
    <property type="protein sequence ID" value="POG82073.1"/>
    <property type="molecule type" value="Genomic_DNA"/>
</dbReference>
<reference evidence="8 9" key="2">
    <citation type="journal article" date="2018" name="New Phytol.">
        <title>High intraspecific genome diversity in the model arbuscular mycorrhizal symbiont Rhizophagus irregularis.</title>
        <authorList>
            <person name="Chen E.C.H."/>
            <person name="Morin E."/>
            <person name="Beaudet D."/>
            <person name="Noel J."/>
            <person name="Yildirir G."/>
            <person name="Ndikumana S."/>
            <person name="Charron P."/>
            <person name="St-Onge C."/>
            <person name="Giorgi J."/>
            <person name="Kruger M."/>
            <person name="Marton T."/>
            <person name="Ropars J."/>
            <person name="Grigoriev I.V."/>
            <person name="Hainaut M."/>
            <person name="Henrissat B."/>
            <person name="Roux C."/>
            <person name="Martin F."/>
            <person name="Corradi N."/>
        </authorList>
    </citation>
    <scope>NUCLEOTIDE SEQUENCE [LARGE SCALE GENOMIC DNA]</scope>
    <source>
        <strain evidence="8 9">DAOM 197198</strain>
    </source>
</reference>
<dbReference type="GO" id="GO:0097361">
    <property type="term" value="C:cytosolic [4Fe-4S] assembly targeting complex"/>
    <property type="evidence" value="ECO:0007669"/>
    <property type="project" value="UniProtKB-UniRule"/>
</dbReference>
<accession>A0A2H5SZP3</accession>
<dbReference type="Pfam" id="PF14500">
    <property type="entry name" value="MMS19_N"/>
    <property type="match status" value="1"/>
</dbReference>
<dbReference type="VEuPathDB" id="FungiDB:RhiirFUN_001091"/>
<dbReference type="AlphaFoldDB" id="A0A2H5SZP3"/>
<dbReference type="SMR" id="A0A2H5SZP3"/>
<dbReference type="InterPro" id="IPR016024">
    <property type="entry name" value="ARM-type_fold"/>
</dbReference>
<comment type="caution">
    <text evidence="8">The sequence shown here is derived from an EMBL/GenBank/DDBJ whole genome shotgun (WGS) entry which is preliminary data.</text>
</comment>
<protein>
    <recommendedName>
        <fullName evidence="5">MMS19 nucleotide excision repair protein</fullName>
    </recommendedName>
</protein>
<dbReference type="InterPro" id="IPR011989">
    <property type="entry name" value="ARM-like"/>
</dbReference>
<comment type="subcellular location">
    <subcellularLocation>
        <location evidence="1 5">Nucleus</location>
    </subcellularLocation>
</comment>
<dbReference type="InterPro" id="IPR039920">
    <property type="entry name" value="MMS19"/>
</dbReference>
<dbReference type="STRING" id="747089.A0A2H5SZP3"/>
<evidence type="ECO:0000259" key="7">
    <source>
        <dbReference type="Pfam" id="PF14500"/>
    </source>
</evidence>
<keyword evidence="5" id="KW-0227">DNA damage</keyword>
<evidence type="ECO:0000256" key="1">
    <source>
        <dbReference type="ARBA" id="ARBA00004123"/>
    </source>
</evidence>
<keyword evidence="5" id="KW-0234">DNA repair</keyword>
<comment type="function">
    <text evidence="5">Key component of the cytosolic iron-sulfur protein assembly (CIA) complex, a multiprotein complex that mediates the incorporation of iron-sulfur cluster into apoproteins specifically involved in DNA metabolism and genomic integrity. In the CIA complex, MMS19 acts as an adapter between early-acting CIA components and a subset of cellular target iron-sulfur proteins.</text>
</comment>
<dbReference type="GO" id="GO:0006281">
    <property type="term" value="P:DNA repair"/>
    <property type="evidence" value="ECO:0007669"/>
    <property type="project" value="UniProtKB-UniRule"/>
</dbReference>
<dbReference type="Proteomes" id="UP000018888">
    <property type="component" value="Unassembled WGS sequence"/>
</dbReference>
<feature type="domain" description="MMS19 C-terminal" evidence="6">
    <location>
        <begin position="556"/>
        <end position="999"/>
    </location>
</feature>
<comment type="similarity">
    <text evidence="2 5">Belongs to the MET18/MMS19 family.</text>
</comment>